<evidence type="ECO:0000313" key="1">
    <source>
        <dbReference type="EMBL" id="KTF07029.1"/>
    </source>
</evidence>
<organism evidence="1">
    <name type="scientific">marine sediment metagenome</name>
    <dbReference type="NCBI Taxonomy" id="412755"/>
    <lineage>
        <taxon>unclassified sequences</taxon>
        <taxon>metagenomes</taxon>
        <taxon>ecological metagenomes</taxon>
    </lineage>
</organism>
<protein>
    <submittedName>
        <fullName evidence="1">Uncharacterized protein</fullName>
    </submittedName>
</protein>
<dbReference type="EMBL" id="AYSL01000799">
    <property type="protein sequence ID" value="KTF07029.1"/>
    <property type="molecule type" value="Genomic_DNA"/>
</dbReference>
<dbReference type="AlphaFoldDB" id="A0A1B6NU84"/>
<gene>
    <name evidence="1" type="ORF">MGSAQ_001475</name>
</gene>
<comment type="caution">
    <text evidence="1">The sequence shown here is derived from an EMBL/GenBank/DDBJ whole genome shotgun (WGS) entry which is preliminary data.</text>
</comment>
<sequence>MIYDGLYKAKNGLASTHHWQNLGVGIDMAKKKTLL</sequence>
<name>A0A1B6NU84_9ZZZZ</name>
<accession>A0A1B6NU84</accession>
<reference evidence="1" key="1">
    <citation type="submission" date="2013-11" db="EMBL/GenBank/DDBJ databases">
        <title>Microbial diversity, functional groups and degradation webs in Northern and Southern Mediterranean and Red Sea marine crude oil polluted sites.</title>
        <authorList>
            <person name="Daffonchio D."/>
            <person name="Mapelli F."/>
            <person name="Ferrer M."/>
            <person name="Richter M."/>
            <person name="Cherif A."/>
            <person name="Malkawi H.I."/>
            <person name="Yakimov M.M."/>
            <person name="Abdel-Fattah Y.R."/>
            <person name="Blaghen M."/>
            <person name="Golyshin P.N."/>
            <person name="Kalogerakis N."/>
            <person name="Boon N."/>
            <person name="Magagnini M."/>
            <person name="Fava F."/>
        </authorList>
    </citation>
    <scope>NUCLEOTIDE SEQUENCE</scope>
</reference>
<proteinExistence type="predicted"/>